<gene>
    <name evidence="1" type="ORF">g.56896</name>
</gene>
<dbReference type="EMBL" id="GECU01015135">
    <property type="protein sequence ID" value="JAS92571.1"/>
    <property type="molecule type" value="Transcribed_RNA"/>
</dbReference>
<name>A0A1B6J059_9HEMI</name>
<dbReference type="AlphaFoldDB" id="A0A1B6J059"/>
<feature type="non-terminal residue" evidence="1">
    <location>
        <position position="101"/>
    </location>
</feature>
<reference evidence="1" key="1">
    <citation type="submission" date="2015-11" db="EMBL/GenBank/DDBJ databases">
        <title>De novo transcriptome assembly of four potential Pierce s Disease insect vectors from Arizona vineyards.</title>
        <authorList>
            <person name="Tassone E.E."/>
        </authorList>
    </citation>
    <scope>NUCLEOTIDE SEQUENCE</scope>
</reference>
<proteinExistence type="predicted"/>
<organism evidence="1">
    <name type="scientific">Homalodisca liturata</name>
    <dbReference type="NCBI Taxonomy" id="320908"/>
    <lineage>
        <taxon>Eukaryota</taxon>
        <taxon>Metazoa</taxon>
        <taxon>Ecdysozoa</taxon>
        <taxon>Arthropoda</taxon>
        <taxon>Hexapoda</taxon>
        <taxon>Insecta</taxon>
        <taxon>Pterygota</taxon>
        <taxon>Neoptera</taxon>
        <taxon>Paraneoptera</taxon>
        <taxon>Hemiptera</taxon>
        <taxon>Auchenorrhyncha</taxon>
        <taxon>Membracoidea</taxon>
        <taxon>Cicadellidae</taxon>
        <taxon>Cicadellinae</taxon>
        <taxon>Proconiini</taxon>
        <taxon>Homalodisca</taxon>
    </lineage>
</organism>
<protein>
    <submittedName>
        <fullName evidence="1">Uncharacterized protein</fullName>
    </submittedName>
</protein>
<evidence type="ECO:0000313" key="1">
    <source>
        <dbReference type="EMBL" id="JAS92571.1"/>
    </source>
</evidence>
<feature type="non-terminal residue" evidence="1">
    <location>
        <position position="1"/>
    </location>
</feature>
<accession>A0A1B6J059</accession>
<sequence>AKNVKVNESKSKNKIKNKWFTPQVKSYRDSVMVFYDRYKNHKDLTDENVHKTAYITIRKQYKAEIRRAKQIAFENYILSPKNKCKAAWNVIKSESNCNKEY</sequence>